<evidence type="ECO:0000256" key="1">
    <source>
        <dbReference type="SAM" id="MobiDB-lite"/>
    </source>
</evidence>
<reference evidence="2" key="1">
    <citation type="submission" date="2021-06" db="EMBL/GenBank/DDBJ databases">
        <title>Comparative genomics, transcriptomics and evolutionary studies reveal genomic signatures of adaptation to plant cell wall in hemibiotrophic fungi.</title>
        <authorList>
            <consortium name="DOE Joint Genome Institute"/>
            <person name="Baroncelli R."/>
            <person name="Diaz J.F."/>
            <person name="Benocci T."/>
            <person name="Peng M."/>
            <person name="Battaglia E."/>
            <person name="Haridas S."/>
            <person name="Andreopoulos W."/>
            <person name="Labutti K."/>
            <person name="Pangilinan J."/>
            <person name="Floch G.L."/>
            <person name="Makela M.R."/>
            <person name="Henrissat B."/>
            <person name="Grigoriev I.V."/>
            <person name="Crouch J.A."/>
            <person name="De Vries R.P."/>
            <person name="Sukno S.A."/>
            <person name="Thon M.R."/>
        </authorList>
    </citation>
    <scope>NUCLEOTIDE SEQUENCE</scope>
    <source>
        <strain evidence="2">CBS 125086</strain>
    </source>
</reference>
<organism evidence="2 3">
    <name type="scientific">Colletotrichum navitas</name>
    <dbReference type="NCBI Taxonomy" id="681940"/>
    <lineage>
        <taxon>Eukaryota</taxon>
        <taxon>Fungi</taxon>
        <taxon>Dikarya</taxon>
        <taxon>Ascomycota</taxon>
        <taxon>Pezizomycotina</taxon>
        <taxon>Sordariomycetes</taxon>
        <taxon>Hypocreomycetidae</taxon>
        <taxon>Glomerellales</taxon>
        <taxon>Glomerellaceae</taxon>
        <taxon>Colletotrichum</taxon>
        <taxon>Colletotrichum graminicola species complex</taxon>
    </lineage>
</organism>
<dbReference type="RefSeq" id="XP_060410710.1">
    <property type="nucleotide sequence ID" value="XM_060552551.1"/>
</dbReference>
<dbReference type="Proteomes" id="UP001230504">
    <property type="component" value="Unassembled WGS sequence"/>
</dbReference>
<dbReference type="AlphaFoldDB" id="A0AAD8V129"/>
<evidence type="ECO:0000313" key="2">
    <source>
        <dbReference type="EMBL" id="KAK1579591.1"/>
    </source>
</evidence>
<proteinExistence type="predicted"/>
<comment type="caution">
    <text evidence="2">The sequence shown here is derived from an EMBL/GenBank/DDBJ whole genome shotgun (WGS) entry which is preliminary data.</text>
</comment>
<sequence>MAVQRRFARSSRIPDSPPLSPRSCTPRLQRRRRRHVAGLLVAAKVGYEARTGSATLSYRGCGCRGLSLSISFSPHQGAGVPIAGSHRKGGPSGRTLDDRAIIQETRRPCATWSPRSNMARAHPKVRSSGAAALANVGACGTEFGHYTFERHPVDPKIQATRPRFELRSFRYGAVF</sequence>
<dbReference type="EMBL" id="JAHLJV010000064">
    <property type="protein sequence ID" value="KAK1579591.1"/>
    <property type="molecule type" value="Genomic_DNA"/>
</dbReference>
<keyword evidence="3" id="KW-1185">Reference proteome</keyword>
<protein>
    <submittedName>
        <fullName evidence="2">Uncharacterized protein</fullName>
    </submittedName>
</protein>
<gene>
    <name evidence="2" type="ORF">LY79DRAFT_338077</name>
</gene>
<feature type="region of interest" description="Disordered" evidence="1">
    <location>
        <begin position="1"/>
        <end position="31"/>
    </location>
</feature>
<accession>A0AAD8V129</accession>
<evidence type="ECO:0000313" key="3">
    <source>
        <dbReference type="Proteomes" id="UP001230504"/>
    </source>
</evidence>
<name>A0AAD8V129_9PEZI</name>
<dbReference type="GeneID" id="85436791"/>